<dbReference type="RefSeq" id="WP_097906125.1">
    <property type="nucleotide sequence ID" value="NZ_NVLK01000073.1"/>
</dbReference>
<dbReference type="InterPro" id="IPR025237">
    <property type="entry name" value="DUF4183"/>
</dbReference>
<feature type="domain" description="DUF4183" evidence="1">
    <location>
        <begin position="40"/>
        <end position="104"/>
    </location>
</feature>
<organism evidence="2 3">
    <name type="scientific">Bacillus cereus</name>
    <dbReference type="NCBI Taxonomy" id="1396"/>
    <lineage>
        <taxon>Bacteria</taxon>
        <taxon>Bacillati</taxon>
        <taxon>Bacillota</taxon>
        <taxon>Bacilli</taxon>
        <taxon>Bacillales</taxon>
        <taxon>Bacillaceae</taxon>
        <taxon>Bacillus</taxon>
        <taxon>Bacillus cereus group</taxon>
    </lineage>
</organism>
<reference evidence="2 3" key="1">
    <citation type="submission" date="2017-09" db="EMBL/GenBank/DDBJ databases">
        <title>Large-scale bioinformatics analysis of Bacillus genomes uncovers conserved roles of natural products in bacterial physiology.</title>
        <authorList>
            <consortium name="Agbiome Team Llc"/>
            <person name="Bleich R.M."/>
            <person name="Grubbs K.J."/>
            <person name="Santa Maria K.C."/>
            <person name="Allen S.E."/>
            <person name="Farag S."/>
            <person name="Shank E.A."/>
            <person name="Bowers A."/>
        </authorList>
    </citation>
    <scope>NUCLEOTIDE SEQUENCE [LARGE SCALE GENOMIC DNA]</scope>
    <source>
        <strain evidence="2 3">AFS096845</strain>
    </source>
</reference>
<dbReference type="Pfam" id="PF13799">
    <property type="entry name" value="DUF4183"/>
    <property type="match status" value="1"/>
</dbReference>
<protein>
    <recommendedName>
        <fullName evidence="1">DUF4183 domain-containing protein</fullName>
    </recommendedName>
</protein>
<dbReference type="AlphaFoldDB" id="A0A2A7HQR8"/>
<comment type="caution">
    <text evidence="2">The sequence shown here is derived from an EMBL/GenBank/DDBJ whole genome shotgun (WGS) entry which is preliminary data.</text>
</comment>
<dbReference type="Proteomes" id="UP000220006">
    <property type="component" value="Unassembled WGS sequence"/>
</dbReference>
<dbReference type="EMBL" id="NVLK01000073">
    <property type="protein sequence ID" value="PEC19301.1"/>
    <property type="molecule type" value="Genomic_DNA"/>
</dbReference>
<name>A0A2A7HQR8_BACCE</name>
<sequence length="108" mass="12278">MNYKNRYPDCSPKRPLAILLPSHKSVENIMYHAIAKQDQFIYTNSDGLSEYNSSSILSPVEVSYFNLFINGVIQPLNTYQVESGKLTLLSENPPLAHTPITLQFIKLF</sequence>
<proteinExistence type="predicted"/>
<accession>A0A2A7HQR8</accession>
<gene>
    <name evidence="2" type="ORF">COM96_25765</name>
</gene>
<evidence type="ECO:0000313" key="3">
    <source>
        <dbReference type="Proteomes" id="UP000220006"/>
    </source>
</evidence>
<evidence type="ECO:0000313" key="2">
    <source>
        <dbReference type="EMBL" id="PEC19301.1"/>
    </source>
</evidence>
<evidence type="ECO:0000259" key="1">
    <source>
        <dbReference type="Pfam" id="PF13799"/>
    </source>
</evidence>